<proteinExistence type="predicted"/>
<evidence type="ECO:0008006" key="2">
    <source>
        <dbReference type="Google" id="ProtNLM"/>
    </source>
</evidence>
<dbReference type="InterPro" id="IPR029060">
    <property type="entry name" value="PIN-like_dom_sf"/>
</dbReference>
<gene>
    <name evidence="1" type="ORF">LCGC14_2571690</name>
</gene>
<reference evidence="1" key="1">
    <citation type="journal article" date="2015" name="Nature">
        <title>Complex archaea that bridge the gap between prokaryotes and eukaryotes.</title>
        <authorList>
            <person name="Spang A."/>
            <person name="Saw J.H."/>
            <person name="Jorgensen S.L."/>
            <person name="Zaremba-Niedzwiedzka K."/>
            <person name="Martijn J."/>
            <person name="Lind A.E."/>
            <person name="van Eijk R."/>
            <person name="Schleper C."/>
            <person name="Guy L."/>
            <person name="Ettema T.J."/>
        </authorList>
    </citation>
    <scope>NUCLEOTIDE SEQUENCE</scope>
</reference>
<comment type="caution">
    <text evidence="1">The sequence shown here is derived from an EMBL/GenBank/DDBJ whole genome shotgun (WGS) entry which is preliminary data.</text>
</comment>
<name>A0A0F9B4Z5_9ZZZZ</name>
<organism evidence="1">
    <name type="scientific">marine sediment metagenome</name>
    <dbReference type="NCBI Taxonomy" id="412755"/>
    <lineage>
        <taxon>unclassified sequences</taxon>
        <taxon>metagenomes</taxon>
        <taxon>ecological metagenomes</taxon>
    </lineage>
</organism>
<dbReference type="EMBL" id="LAZR01042711">
    <property type="protein sequence ID" value="KKL08857.1"/>
    <property type="molecule type" value="Genomic_DNA"/>
</dbReference>
<dbReference type="Gene3D" id="3.40.50.1010">
    <property type="entry name" value="5'-nuclease"/>
    <property type="match status" value="1"/>
</dbReference>
<protein>
    <recommendedName>
        <fullName evidence="2">PIN domain-containing protein</fullName>
    </recommendedName>
</protein>
<accession>A0A0F9B4Z5</accession>
<evidence type="ECO:0000313" key="1">
    <source>
        <dbReference type="EMBL" id="KKL08857.1"/>
    </source>
</evidence>
<feature type="non-terminal residue" evidence="1">
    <location>
        <position position="68"/>
    </location>
</feature>
<dbReference type="SUPFAM" id="SSF88723">
    <property type="entry name" value="PIN domain-like"/>
    <property type="match status" value="1"/>
</dbReference>
<dbReference type="AlphaFoldDB" id="A0A0F9B4Z5"/>
<sequence length="68" mass="7697">MKQVFVDTSTWGALADKADKDHASALQCRDEIVGECKLVTSNYILDELYTLLLMNVGFQPTINYKEKL</sequence>